<evidence type="ECO:0000313" key="1">
    <source>
        <dbReference type="EMBL" id="MPM41500.1"/>
    </source>
</evidence>
<dbReference type="Pfam" id="PF09471">
    <property type="entry name" value="Peptidase_M64"/>
    <property type="match status" value="1"/>
</dbReference>
<name>A0A644ZKT7_9ZZZZ</name>
<gene>
    <name evidence="1" type="ORF">SDC9_88155</name>
</gene>
<dbReference type="Gene3D" id="3.40.390.10">
    <property type="entry name" value="Collagenase (Catalytic Domain)"/>
    <property type="match status" value="1"/>
</dbReference>
<comment type="caution">
    <text evidence="1">The sequence shown here is derived from an EMBL/GenBank/DDBJ whole genome shotgun (WGS) entry which is preliminary data.</text>
</comment>
<organism evidence="1">
    <name type="scientific">bioreactor metagenome</name>
    <dbReference type="NCBI Taxonomy" id="1076179"/>
    <lineage>
        <taxon>unclassified sequences</taxon>
        <taxon>metagenomes</taxon>
        <taxon>ecological metagenomes</taxon>
    </lineage>
</organism>
<dbReference type="EMBL" id="VSSQ01009394">
    <property type="protein sequence ID" value="MPM41500.1"/>
    <property type="molecule type" value="Genomic_DNA"/>
</dbReference>
<proteinExistence type="predicted"/>
<protein>
    <recommendedName>
        <fullName evidence="2">IgA Peptidase M64</fullName>
    </recommendedName>
</protein>
<evidence type="ECO:0008006" key="2">
    <source>
        <dbReference type="Google" id="ProtNLM"/>
    </source>
</evidence>
<accession>A0A644ZKT7</accession>
<dbReference type="GO" id="GO:0008237">
    <property type="term" value="F:metallopeptidase activity"/>
    <property type="evidence" value="ECO:0007669"/>
    <property type="project" value="InterPro"/>
</dbReference>
<reference evidence="1" key="1">
    <citation type="submission" date="2019-08" db="EMBL/GenBank/DDBJ databases">
        <authorList>
            <person name="Kucharzyk K."/>
            <person name="Murdoch R.W."/>
            <person name="Higgins S."/>
            <person name="Loffler F."/>
        </authorList>
    </citation>
    <scope>NUCLEOTIDE SEQUENCE</scope>
</reference>
<dbReference type="InterPro" id="IPR024079">
    <property type="entry name" value="MetalloPept_cat_dom_sf"/>
</dbReference>
<dbReference type="InterPro" id="IPR019026">
    <property type="entry name" value="Peptidase_M64_IgA"/>
</dbReference>
<dbReference type="AlphaFoldDB" id="A0A644ZKT7"/>
<sequence length="280" mass="31204">MNIAEASLKEKTIKKYPVKELAVSGSAEDKLDILFIPDGYTKKEMKLFYKDCEKAMNSIMKAKPFNEFPNSINFRAVLAPSAESGPDFPQNGVYKNTILNSTFNTFGTERYLTTLSYHAVMDVAANSPADHIIILVNTDEYGGGGFYNFYTLAAAHNTHTPFLIQHEMGHGLTGLGDEYYTSDVAYDSFYNNTVEPWEPNLTTLVDFSTKWDTLLAPGTPVPTPVDRENCKSAGVFEGGGYSAKGIYRPACECTMKSVIYDFYCEACKAAVRRVIRFYAF</sequence>